<proteinExistence type="predicted"/>
<dbReference type="EMBL" id="JACIEE010000015">
    <property type="protein sequence ID" value="MBB3980098.1"/>
    <property type="molecule type" value="Genomic_DNA"/>
</dbReference>
<sequence length="153" mass="15593">MATFDKITVTPSSAVATDATVTFTYPGGRNAASYAQSGEVLVASGLQNVLAQAADTFTLSYGGSSATLTYKDATSLPAGKPLVLQLPLAEYADIVALTDSTGGTASNTLADVPGSYTEATLANQLASLAAKTNQLVAGYNLLKSQLNNQNLLP</sequence>
<gene>
    <name evidence="1" type="ORF">GGQ64_005345</name>
</gene>
<accession>A0A7W6DHT7</accession>
<name>A0A7W6DHT7_9HYPH</name>
<keyword evidence="2" id="KW-1185">Reference proteome</keyword>
<dbReference type="RefSeq" id="WP_183808251.1">
    <property type="nucleotide sequence ID" value="NZ_JACIEE010000015.1"/>
</dbReference>
<dbReference type="AlphaFoldDB" id="A0A7W6DHT7"/>
<evidence type="ECO:0008006" key="3">
    <source>
        <dbReference type="Google" id="ProtNLM"/>
    </source>
</evidence>
<protein>
    <recommendedName>
        <fullName evidence="3">MBG domain-containing protein</fullName>
    </recommendedName>
</protein>
<organism evidence="1 2">
    <name type="scientific">Mycoplana azooxidifex</name>
    <dbReference type="NCBI Taxonomy" id="1636188"/>
    <lineage>
        <taxon>Bacteria</taxon>
        <taxon>Pseudomonadati</taxon>
        <taxon>Pseudomonadota</taxon>
        <taxon>Alphaproteobacteria</taxon>
        <taxon>Hyphomicrobiales</taxon>
        <taxon>Rhizobiaceae</taxon>
        <taxon>Mycoplana</taxon>
    </lineage>
</organism>
<dbReference type="Proteomes" id="UP000574761">
    <property type="component" value="Unassembled WGS sequence"/>
</dbReference>
<reference evidence="1 2" key="1">
    <citation type="submission" date="2020-08" db="EMBL/GenBank/DDBJ databases">
        <title>Genomic Encyclopedia of Type Strains, Phase IV (KMG-IV): sequencing the most valuable type-strain genomes for metagenomic binning, comparative biology and taxonomic classification.</title>
        <authorList>
            <person name="Goeker M."/>
        </authorList>
    </citation>
    <scope>NUCLEOTIDE SEQUENCE [LARGE SCALE GENOMIC DNA]</scope>
    <source>
        <strain evidence="1 2">DSM 100211</strain>
    </source>
</reference>
<evidence type="ECO:0000313" key="1">
    <source>
        <dbReference type="EMBL" id="MBB3980098.1"/>
    </source>
</evidence>
<evidence type="ECO:0000313" key="2">
    <source>
        <dbReference type="Proteomes" id="UP000574761"/>
    </source>
</evidence>
<comment type="caution">
    <text evidence="1">The sequence shown here is derived from an EMBL/GenBank/DDBJ whole genome shotgun (WGS) entry which is preliminary data.</text>
</comment>